<comment type="caution">
    <text evidence="4">The sequence shown here is derived from an EMBL/GenBank/DDBJ whole genome shotgun (WGS) entry which is preliminary data.</text>
</comment>
<reference evidence="4" key="1">
    <citation type="journal article" date="2023" name="Science">
        <title>Genome structures resolve the early diversification of teleost fishes.</title>
        <authorList>
            <person name="Parey E."/>
            <person name="Louis A."/>
            <person name="Montfort J."/>
            <person name="Bouchez O."/>
            <person name="Roques C."/>
            <person name="Iampietro C."/>
            <person name="Lluch J."/>
            <person name="Castinel A."/>
            <person name="Donnadieu C."/>
            <person name="Desvignes T."/>
            <person name="Floi Bucao C."/>
            <person name="Jouanno E."/>
            <person name="Wen M."/>
            <person name="Mejri S."/>
            <person name="Dirks R."/>
            <person name="Jansen H."/>
            <person name="Henkel C."/>
            <person name="Chen W.J."/>
            <person name="Zahm M."/>
            <person name="Cabau C."/>
            <person name="Klopp C."/>
            <person name="Thompson A.W."/>
            <person name="Robinson-Rechavi M."/>
            <person name="Braasch I."/>
            <person name="Lecointre G."/>
            <person name="Bobe J."/>
            <person name="Postlethwait J.H."/>
            <person name="Berthelot C."/>
            <person name="Roest Crollius H."/>
            <person name="Guiguen Y."/>
        </authorList>
    </citation>
    <scope>NUCLEOTIDE SEQUENCE</scope>
    <source>
        <strain evidence="4">WJC10195</strain>
    </source>
</reference>
<dbReference type="SUPFAM" id="SSF46689">
    <property type="entry name" value="Homeodomain-like"/>
    <property type="match status" value="1"/>
</dbReference>
<evidence type="ECO:0000256" key="2">
    <source>
        <dbReference type="SAM" id="MobiDB-lite"/>
    </source>
</evidence>
<evidence type="ECO:0000259" key="3">
    <source>
        <dbReference type="Pfam" id="PF05225"/>
    </source>
</evidence>
<accession>A0A9Q1IU64</accession>
<dbReference type="GO" id="GO:0003677">
    <property type="term" value="F:DNA binding"/>
    <property type="evidence" value="ECO:0007669"/>
    <property type="project" value="InterPro"/>
</dbReference>
<dbReference type="Gene3D" id="1.10.10.60">
    <property type="entry name" value="Homeodomain-like"/>
    <property type="match status" value="1"/>
</dbReference>
<dbReference type="OrthoDB" id="4327074at2759"/>
<dbReference type="Proteomes" id="UP001152622">
    <property type="component" value="Chromosome 7"/>
</dbReference>
<feature type="region of interest" description="Disordered" evidence="2">
    <location>
        <begin position="175"/>
        <end position="200"/>
    </location>
</feature>
<dbReference type="Pfam" id="PF05225">
    <property type="entry name" value="HTH_psq"/>
    <property type="match status" value="1"/>
</dbReference>
<feature type="compositionally biased region" description="Low complexity" evidence="2">
    <location>
        <begin position="286"/>
        <end position="301"/>
    </location>
</feature>
<feature type="coiled-coil region" evidence="1">
    <location>
        <begin position="242"/>
        <end position="276"/>
    </location>
</feature>
<keyword evidence="5" id="KW-1185">Reference proteome</keyword>
<keyword evidence="1" id="KW-0175">Coiled coil</keyword>
<evidence type="ECO:0000256" key="1">
    <source>
        <dbReference type="SAM" id="Coils"/>
    </source>
</evidence>
<protein>
    <recommendedName>
        <fullName evidence="3">HTH psq-type domain-containing protein</fullName>
    </recommendedName>
</protein>
<name>A0A9Q1IU64_SYNKA</name>
<feature type="region of interest" description="Disordered" evidence="2">
    <location>
        <begin position="286"/>
        <end position="335"/>
    </location>
</feature>
<gene>
    <name evidence="4" type="ORF">SKAU_G00212390</name>
</gene>
<sequence length="335" mass="37067">MLRAVEACKEGMSVRQAVRLYKVPRSTLADRVNGRVTHGAVSGPGQLLSKSDELSLVRYCQYMASHGHPLTKNQCFAFGTSIRRERDPNTQPLSRTWWRNFRQRHHLDNNEDARDHRQSGPYERCKARRYVVAGFRKCGIFPYNPAAVDTTRLLPARRPEDAAGETDTSTVSLAVASGSPATPPSTSSVPPPRPPPRPRIHPLVASGDISVDLAEILMECDYKKTTTCRLPVAARVITGEEFQRLFREREEKEQAAAALKEQRAQLRRSKMEQLAQRQRAAVAAASSFTAAGSRTTSGTVARPPRSREAHLMPSSSGEPALARPMTPPSGNYDID</sequence>
<evidence type="ECO:0000313" key="5">
    <source>
        <dbReference type="Proteomes" id="UP001152622"/>
    </source>
</evidence>
<dbReference type="EMBL" id="JAINUF010000007">
    <property type="protein sequence ID" value="KAJ8353672.1"/>
    <property type="molecule type" value="Genomic_DNA"/>
</dbReference>
<dbReference type="InterPro" id="IPR009057">
    <property type="entry name" value="Homeodomain-like_sf"/>
</dbReference>
<feature type="compositionally biased region" description="Low complexity" evidence="2">
    <location>
        <begin position="175"/>
        <end position="188"/>
    </location>
</feature>
<feature type="domain" description="HTH psq-type" evidence="3">
    <location>
        <begin position="1"/>
        <end position="38"/>
    </location>
</feature>
<dbReference type="AlphaFoldDB" id="A0A9Q1IU64"/>
<proteinExistence type="predicted"/>
<organism evidence="4 5">
    <name type="scientific">Synaphobranchus kaupii</name>
    <name type="common">Kaup's arrowtooth eel</name>
    <dbReference type="NCBI Taxonomy" id="118154"/>
    <lineage>
        <taxon>Eukaryota</taxon>
        <taxon>Metazoa</taxon>
        <taxon>Chordata</taxon>
        <taxon>Craniata</taxon>
        <taxon>Vertebrata</taxon>
        <taxon>Euteleostomi</taxon>
        <taxon>Actinopterygii</taxon>
        <taxon>Neopterygii</taxon>
        <taxon>Teleostei</taxon>
        <taxon>Anguilliformes</taxon>
        <taxon>Synaphobranchidae</taxon>
        <taxon>Synaphobranchus</taxon>
    </lineage>
</organism>
<dbReference type="InterPro" id="IPR007889">
    <property type="entry name" value="HTH_Psq"/>
</dbReference>
<evidence type="ECO:0000313" key="4">
    <source>
        <dbReference type="EMBL" id="KAJ8353672.1"/>
    </source>
</evidence>